<keyword evidence="3 6" id="KW-0812">Transmembrane</keyword>
<dbReference type="InterPro" id="IPR000301">
    <property type="entry name" value="Tetraspanin_animals"/>
</dbReference>
<comment type="similarity">
    <text evidence="2 6">Belongs to the tetraspanin (TM4SF) family.</text>
</comment>
<proteinExistence type="inferred from homology"/>
<dbReference type="PANTHER" id="PTHR19282">
    <property type="entry name" value="TETRASPANIN"/>
    <property type="match status" value="1"/>
</dbReference>
<keyword evidence="4 6" id="KW-1133">Transmembrane helix</keyword>
<evidence type="ECO:0000256" key="1">
    <source>
        <dbReference type="ARBA" id="ARBA00004141"/>
    </source>
</evidence>
<dbReference type="Proteomes" id="UP000186922">
    <property type="component" value="Unassembled WGS sequence"/>
</dbReference>
<dbReference type="SUPFAM" id="SSF48652">
    <property type="entry name" value="Tetraspanin"/>
    <property type="match status" value="1"/>
</dbReference>
<dbReference type="AlphaFoldDB" id="A0A1D1W452"/>
<accession>A0A1D1W452</accession>
<sequence>MADGFGVKCTKYTLFAFNLIFFMCGLAVLGVGIWFMVDKSSFVTLTARAPDIYGDLGRYSSADTVLQQTAYLLVAAGILSIVVAFIGCWGAIKEWRPLLIAYAVLLLMILGLEIAAGIYAAVFRSTSGDYIATTMATTLIRQYQNRGLVMYNKTEAVVNREANFWTKAWDQMMVQLECCGVRNGFDFISPGPMGVLEQYRDTDAPLACCQFKNRNNFYITLVSPGECDVARTKGWTNWERGCLPRLINWLDENLRILVGVGIGIGLVHIFGIIFAFCLCMAIQTRKDP</sequence>
<organism evidence="7 8">
    <name type="scientific">Ramazzottius varieornatus</name>
    <name type="common">Water bear</name>
    <name type="synonym">Tardigrade</name>
    <dbReference type="NCBI Taxonomy" id="947166"/>
    <lineage>
        <taxon>Eukaryota</taxon>
        <taxon>Metazoa</taxon>
        <taxon>Ecdysozoa</taxon>
        <taxon>Tardigrada</taxon>
        <taxon>Eutardigrada</taxon>
        <taxon>Parachela</taxon>
        <taxon>Hypsibioidea</taxon>
        <taxon>Ramazzottiidae</taxon>
        <taxon>Ramazzottius</taxon>
    </lineage>
</organism>
<dbReference type="GO" id="GO:0005886">
    <property type="term" value="C:plasma membrane"/>
    <property type="evidence" value="ECO:0007669"/>
    <property type="project" value="TreeGrafter"/>
</dbReference>
<feature type="transmembrane region" description="Helical" evidence="6">
    <location>
        <begin position="70"/>
        <end position="92"/>
    </location>
</feature>
<dbReference type="Pfam" id="PF00335">
    <property type="entry name" value="Tetraspanin"/>
    <property type="match status" value="1"/>
</dbReference>
<comment type="subcellular location">
    <subcellularLocation>
        <location evidence="1 6">Membrane</location>
        <topology evidence="1 6">Multi-pass membrane protein</topology>
    </subcellularLocation>
</comment>
<dbReference type="PIRSF" id="PIRSF002419">
    <property type="entry name" value="Tetraspanin"/>
    <property type="match status" value="1"/>
</dbReference>
<reference evidence="7 8" key="1">
    <citation type="journal article" date="2016" name="Nat. Commun.">
        <title>Extremotolerant tardigrade genome and improved radiotolerance of human cultured cells by tardigrade-unique protein.</title>
        <authorList>
            <person name="Hashimoto T."/>
            <person name="Horikawa D.D."/>
            <person name="Saito Y."/>
            <person name="Kuwahara H."/>
            <person name="Kozuka-Hata H."/>
            <person name="Shin-I T."/>
            <person name="Minakuchi Y."/>
            <person name="Ohishi K."/>
            <person name="Motoyama A."/>
            <person name="Aizu T."/>
            <person name="Enomoto A."/>
            <person name="Kondo K."/>
            <person name="Tanaka S."/>
            <person name="Hara Y."/>
            <person name="Koshikawa S."/>
            <person name="Sagara H."/>
            <person name="Miura T."/>
            <person name="Yokobori S."/>
            <person name="Miyagawa K."/>
            <person name="Suzuki Y."/>
            <person name="Kubo T."/>
            <person name="Oyama M."/>
            <person name="Kohara Y."/>
            <person name="Fujiyama A."/>
            <person name="Arakawa K."/>
            <person name="Katayama T."/>
            <person name="Toyoda A."/>
            <person name="Kunieda T."/>
        </authorList>
    </citation>
    <scope>NUCLEOTIDE SEQUENCE [LARGE SCALE GENOMIC DNA]</scope>
    <source>
        <strain evidence="7 8">YOKOZUNA-1</strain>
    </source>
</reference>
<keyword evidence="5 6" id="KW-0472">Membrane</keyword>
<dbReference type="EMBL" id="BDGG01000012">
    <property type="protein sequence ID" value="GAV05749.1"/>
    <property type="molecule type" value="Genomic_DNA"/>
</dbReference>
<evidence type="ECO:0000313" key="7">
    <source>
        <dbReference type="EMBL" id="GAV05749.1"/>
    </source>
</evidence>
<dbReference type="OrthoDB" id="10051670at2759"/>
<comment type="caution">
    <text evidence="7">The sequence shown here is derived from an EMBL/GenBank/DDBJ whole genome shotgun (WGS) entry which is preliminary data.</text>
</comment>
<evidence type="ECO:0000256" key="6">
    <source>
        <dbReference type="RuleBase" id="RU361218"/>
    </source>
</evidence>
<gene>
    <name evidence="7" type="primary">RvY_15830</name>
    <name evidence="7" type="synonym">RvY_15830.1</name>
    <name evidence="7" type="ORF">RvY_15830-1</name>
</gene>
<dbReference type="PANTHER" id="PTHR19282:SF541">
    <property type="entry name" value="TETRASPANIN"/>
    <property type="match status" value="1"/>
</dbReference>
<dbReference type="Gene3D" id="1.10.1450.10">
    <property type="entry name" value="Tetraspanin"/>
    <property type="match status" value="1"/>
</dbReference>
<evidence type="ECO:0000256" key="5">
    <source>
        <dbReference type="ARBA" id="ARBA00023136"/>
    </source>
</evidence>
<feature type="transmembrane region" description="Helical" evidence="6">
    <location>
        <begin position="256"/>
        <end position="282"/>
    </location>
</feature>
<feature type="transmembrane region" description="Helical" evidence="6">
    <location>
        <begin position="12"/>
        <end position="37"/>
    </location>
</feature>
<name>A0A1D1W452_RAMVA</name>
<dbReference type="InterPro" id="IPR018499">
    <property type="entry name" value="Tetraspanin/Peripherin"/>
</dbReference>
<evidence type="ECO:0000256" key="2">
    <source>
        <dbReference type="ARBA" id="ARBA00006840"/>
    </source>
</evidence>
<evidence type="ECO:0000313" key="8">
    <source>
        <dbReference type="Proteomes" id="UP000186922"/>
    </source>
</evidence>
<feature type="transmembrane region" description="Helical" evidence="6">
    <location>
        <begin position="99"/>
        <end position="122"/>
    </location>
</feature>
<dbReference type="PRINTS" id="PR00259">
    <property type="entry name" value="TMFOUR"/>
</dbReference>
<evidence type="ECO:0000256" key="3">
    <source>
        <dbReference type="ARBA" id="ARBA00022692"/>
    </source>
</evidence>
<dbReference type="STRING" id="947166.A0A1D1W452"/>
<keyword evidence="8" id="KW-1185">Reference proteome</keyword>
<protein>
    <recommendedName>
        <fullName evidence="6">Tetraspanin</fullName>
    </recommendedName>
</protein>
<dbReference type="InterPro" id="IPR008952">
    <property type="entry name" value="Tetraspanin_EC2_sf"/>
</dbReference>
<evidence type="ECO:0000256" key="4">
    <source>
        <dbReference type="ARBA" id="ARBA00022989"/>
    </source>
</evidence>